<evidence type="ECO:0000313" key="2">
    <source>
        <dbReference type="Proteomes" id="UP000198406"/>
    </source>
</evidence>
<protein>
    <submittedName>
        <fullName evidence="1">Uncharacterized protein</fullName>
    </submittedName>
</protein>
<dbReference type="InParanoid" id="A0A1Z5JI83"/>
<name>A0A1Z5JI83_FISSO</name>
<dbReference type="OrthoDB" id="10268124at2759"/>
<proteinExistence type="predicted"/>
<accession>A0A1Z5JI83</accession>
<sequence length="241" mass="26694">MQKFNQARSKIQQESFSGFSDAWLTAVEAQQFEEAKQRAGVCATVRVQIEKELTLTRTGFEARLEIANGGAFPLVNVSATLKVTLFGNATVESTNLFVIGQPELDGVTTVDGTGKIEPNSNAKATWLMLPLTEAAPIFDTKYDISGILLYSIDGVEYIQNLSPDTITVRPDPQLHLTYFHSRPVYADDPFTTAVEPVIPYQLGLLIENRGYGDARKVEIVSAQPEIIEDKKGQCLRRFCFL</sequence>
<organism evidence="1 2">
    <name type="scientific">Fistulifera solaris</name>
    <name type="common">Oleaginous diatom</name>
    <dbReference type="NCBI Taxonomy" id="1519565"/>
    <lineage>
        <taxon>Eukaryota</taxon>
        <taxon>Sar</taxon>
        <taxon>Stramenopiles</taxon>
        <taxon>Ochrophyta</taxon>
        <taxon>Bacillariophyta</taxon>
        <taxon>Bacillariophyceae</taxon>
        <taxon>Bacillariophycidae</taxon>
        <taxon>Naviculales</taxon>
        <taxon>Naviculaceae</taxon>
        <taxon>Fistulifera</taxon>
    </lineage>
</organism>
<dbReference type="EMBL" id="BDSP01000069">
    <property type="protein sequence ID" value="GAX13552.1"/>
    <property type="molecule type" value="Genomic_DNA"/>
</dbReference>
<reference evidence="1 2" key="1">
    <citation type="journal article" date="2015" name="Plant Cell">
        <title>Oil accumulation by the oleaginous diatom Fistulifera solaris as revealed by the genome and transcriptome.</title>
        <authorList>
            <person name="Tanaka T."/>
            <person name="Maeda Y."/>
            <person name="Veluchamy A."/>
            <person name="Tanaka M."/>
            <person name="Abida H."/>
            <person name="Marechal E."/>
            <person name="Bowler C."/>
            <person name="Muto M."/>
            <person name="Sunaga Y."/>
            <person name="Tanaka M."/>
            <person name="Yoshino T."/>
            <person name="Taniguchi T."/>
            <person name="Fukuda Y."/>
            <person name="Nemoto M."/>
            <person name="Matsumoto M."/>
            <person name="Wong P.S."/>
            <person name="Aburatani S."/>
            <person name="Fujibuchi W."/>
        </authorList>
    </citation>
    <scope>NUCLEOTIDE SEQUENCE [LARGE SCALE GENOMIC DNA]</scope>
    <source>
        <strain evidence="1 2">JPCC DA0580</strain>
    </source>
</reference>
<evidence type="ECO:0000313" key="1">
    <source>
        <dbReference type="EMBL" id="GAX13552.1"/>
    </source>
</evidence>
<dbReference type="Proteomes" id="UP000198406">
    <property type="component" value="Unassembled WGS sequence"/>
</dbReference>
<keyword evidence="2" id="KW-1185">Reference proteome</keyword>
<gene>
    <name evidence="1" type="ORF">FisN_27Lu056</name>
</gene>
<comment type="caution">
    <text evidence="1">The sequence shown here is derived from an EMBL/GenBank/DDBJ whole genome shotgun (WGS) entry which is preliminary data.</text>
</comment>
<dbReference type="AlphaFoldDB" id="A0A1Z5JI83"/>